<organism evidence="1 2">
    <name type="scientific">Melia azedarach</name>
    <name type="common">Chinaberry tree</name>
    <dbReference type="NCBI Taxonomy" id="155640"/>
    <lineage>
        <taxon>Eukaryota</taxon>
        <taxon>Viridiplantae</taxon>
        <taxon>Streptophyta</taxon>
        <taxon>Embryophyta</taxon>
        <taxon>Tracheophyta</taxon>
        <taxon>Spermatophyta</taxon>
        <taxon>Magnoliopsida</taxon>
        <taxon>eudicotyledons</taxon>
        <taxon>Gunneridae</taxon>
        <taxon>Pentapetalae</taxon>
        <taxon>rosids</taxon>
        <taxon>malvids</taxon>
        <taxon>Sapindales</taxon>
        <taxon>Meliaceae</taxon>
        <taxon>Melia</taxon>
    </lineage>
</organism>
<gene>
    <name evidence="1" type="ORF">OWV82_020212</name>
</gene>
<keyword evidence="1" id="KW-0675">Receptor</keyword>
<protein>
    <submittedName>
        <fullName evidence="1">Leucine-rich repeat receptor protein kinase</fullName>
    </submittedName>
</protein>
<dbReference type="Proteomes" id="UP001164539">
    <property type="component" value="Chromosome 11"/>
</dbReference>
<name>A0ACC1X573_MELAZ</name>
<reference evidence="1 2" key="1">
    <citation type="journal article" date="2023" name="Science">
        <title>Complex scaffold remodeling in plant triterpene biosynthesis.</title>
        <authorList>
            <person name="De La Pena R."/>
            <person name="Hodgson H."/>
            <person name="Liu J.C."/>
            <person name="Stephenson M.J."/>
            <person name="Martin A.C."/>
            <person name="Owen C."/>
            <person name="Harkess A."/>
            <person name="Leebens-Mack J."/>
            <person name="Jimenez L.E."/>
            <person name="Osbourn A."/>
            <person name="Sattely E.S."/>
        </authorList>
    </citation>
    <scope>NUCLEOTIDE SEQUENCE [LARGE SCALE GENOMIC DNA]</scope>
    <source>
        <strain evidence="2">cv. JPN11</strain>
        <tissue evidence="1">Leaf</tissue>
    </source>
</reference>
<sequence>MNNNVVVSLLFIATINIISFCNGNSYVGCIETERNALLQFKQDLKDPSNRLASWNISHTDCCKWAGVVCDNFTGHVLQLSLRNPLNPYSKSFWEIGSKVEAYLQSRLAGKFNPSLLDLKHLIHLDLSGNYFQGIQIPKHLGFMEKLRYLNLSSAGFAGMVPHQLGNLSNLQHLDLSLNYDLYVDKFSWLSGISLLQNLDMSQTNLSKASGLSLAINSLSFLKVLKLSDCQVHHIPPLSSTNSSSLTTLDLSGNQFDDSFIPSWVFGLRHLVFLDLKENMFQGPIPSGLGNLTSLRFLDLSYNNFNSTIPEWFFGSNLLEYLSLSSNSLQGRISSGLGKLTQIKTLDLSYNEGLEGKIPRSFERLCNLRSISLSGINLSLEIPQVLDVIPNCVTFELESLEFEASQLTGHLIDQLGRFKNLVTLDLSSNNISGPLPSVIGEFQFLKNLDLSYNNLEGFVPLSLGQLSSLESLYLSQNKLIGTLSQFHFVNLTKLIVFDASKNSLILKFNPNWVPPFQLRFLQLRSCHLGPKFPLWLRSQKYMYHLDISNAGIIDTIPYWFWKSISQYNELFLSHNQIYGEIPNLTGNNSYLFFLDLSSNNFSGQIPLLSLNITILDLSNNALSGSIFRFICSGKNTSIRMRFLKLSENLLSGEIPDCWNMNWPYLLGLNLSHNKFTNSLPMSIGNLSSLQSLNLRSNKLSGAIPMSFKNCTKLLAFDIGENEFVGNIPTWIGEAFSQMVVLNFRSNKFHGMLPIELCRLSSLHILDLAYNNLSGTIPRCINNFTAMKRLNNSDGSTIYYIQDIVEDVSIMMKGVMVEYNQILNLVRSIDISMNYFSGHIPVEVTNLEALQSLNLSYNLLVGRIPKNIGAMRSLESLDFSENQLFGEIPQGYFKFDIFKSLEFFK</sequence>
<evidence type="ECO:0000313" key="2">
    <source>
        <dbReference type="Proteomes" id="UP001164539"/>
    </source>
</evidence>
<proteinExistence type="predicted"/>
<keyword evidence="2" id="KW-1185">Reference proteome</keyword>
<keyword evidence="1" id="KW-0418">Kinase</keyword>
<dbReference type="EMBL" id="CM051404">
    <property type="protein sequence ID" value="KAJ4706580.1"/>
    <property type="molecule type" value="Genomic_DNA"/>
</dbReference>
<accession>A0ACC1X573</accession>
<keyword evidence="1" id="KW-0808">Transferase</keyword>
<evidence type="ECO:0000313" key="1">
    <source>
        <dbReference type="EMBL" id="KAJ4706580.1"/>
    </source>
</evidence>
<comment type="caution">
    <text evidence="1">The sequence shown here is derived from an EMBL/GenBank/DDBJ whole genome shotgun (WGS) entry which is preliminary data.</text>
</comment>